<dbReference type="Proteomes" id="UP000317835">
    <property type="component" value="Chromosome"/>
</dbReference>
<keyword evidence="7 10" id="KW-0472">Membrane</keyword>
<keyword evidence="8" id="KW-0175">Coiled coil</keyword>
<evidence type="ECO:0000313" key="12">
    <source>
        <dbReference type="Proteomes" id="UP000317835"/>
    </source>
</evidence>
<dbReference type="AlphaFoldDB" id="A0A518GXV0"/>
<evidence type="ECO:0000256" key="7">
    <source>
        <dbReference type="ARBA" id="ARBA00023136"/>
    </source>
</evidence>
<dbReference type="OrthoDB" id="9799225at2"/>
<keyword evidence="3" id="KW-0813">Transport</keyword>
<dbReference type="RefSeq" id="WP_145267791.1">
    <property type="nucleotide sequence ID" value="NZ_CP036426.1"/>
</dbReference>
<keyword evidence="5 10" id="KW-0812">Transmembrane</keyword>
<feature type="transmembrane region" description="Helical" evidence="10">
    <location>
        <begin position="254"/>
        <end position="276"/>
    </location>
</feature>
<dbReference type="EMBL" id="CP036426">
    <property type="protein sequence ID" value="QDV33405.1"/>
    <property type="molecule type" value="Genomic_DNA"/>
</dbReference>
<name>A0A518GXV0_9BACT</name>
<dbReference type="InterPro" id="IPR002549">
    <property type="entry name" value="AI-2E-like"/>
</dbReference>
<dbReference type="GO" id="GO:0031419">
    <property type="term" value="F:cobalamin binding"/>
    <property type="evidence" value="ECO:0007669"/>
    <property type="project" value="InterPro"/>
</dbReference>
<gene>
    <name evidence="11" type="primary">tqsA_3</name>
    <name evidence="11" type="ORF">ElP_12760</name>
</gene>
<dbReference type="InterPro" id="IPR036724">
    <property type="entry name" value="Cobalamin-bd_sf"/>
</dbReference>
<dbReference type="GO" id="GO:0005886">
    <property type="term" value="C:plasma membrane"/>
    <property type="evidence" value="ECO:0007669"/>
    <property type="project" value="UniProtKB-SubCell"/>
</dbReference>
<dbReference type="KEGG" id="tpla:ElP_12760"/>
<keyword evidence="6 10" id="KW-1133">Transmembrane helix</keyword>
<evidence type="ECO:0000256" key="9">
    <source>
        <dbReference type="SAM" id="MobiDB-lite"/>
    </source>
</evidence>
<evidence type="ECO:0000256" key="5">
    <source>
        <dbReference type="ARBA" id="ARBA00022692"/>
    </source>
</evidence>
<dbReference type="Gene3D" id="3.40.50.280">
    <property type="entry name" value="Cobalamin-binding domain"/>
    <property type="match status" value="1"/>
</dbReference>
<evidence type="ECO:0000313" key="11">
    <source>
        <dbReference type="EMBL" id="QDV33405.1"/>
    </source>
</evidence>
<comment type="similarity">
    <text evidence="2">Belongs to the autoinducer-2 exporter (AI-2E) (TC 2.A.86) family.</text>
</comment>
<dbReference type="SUPFAM" id="SSF52242">
    <property type="entry name" value="Cobalamin (vitamin B12)-binding domain"/>
    <property type="match status" value="1"/>
</dbReference>
<feature type="transmembrane region" description="Helical" evidence="10">
    <location>
        <begin position="321"/>
        <end position="338"/>
    </location>
</feature>
<evidence type="ECO:0000256" key="4">
    <source>
        <dbReference type="ARBA" id="ARBA00022475"/>
    </source>
</evidence>
<sequence length="639" mass="68831">MAERYVRVRMNHPVIITMMILAIIAFMYFAAEVLRPLALALLLSLVLAPVVAWLERRGLPRVLAVVLTVLLTLGSLGGVGFVVIQQLGQLANDLTENRSEIERKISDVVDKGQPSTLGKLEDMAADVSRSIMEGGGEADEGEVEEVSLAESPEPPGVVGPTRSGPFAPTGPGDTESTVYQVEVVDRPTIQDRFSTAVGPLMEPAAIFSVVLVLTAFMLITRDDLFGRIIQVIGVGHISLTTRTFSEAAERISKYLTTFSSFNALCGVFLGTGLWLIGVPYAVLWGFLVFVLRFIPYVGPWTAFVLPLGYSIVFSEGWRDPILVAVLFITFEAFSEYVLEPILYGRTTGITAVGLLISAMFWTWLWGAPGLLLSTPLTVCLAVLGKYVPGLRFFATMLGEDVVLERNAQFYQRLLARDSDGALEVVEEALDEGLPIEQAFDDILIPALSRAEGDLARGVIEEGDQSFVWHVTRTILDELDTRSSEGPEAGKARPGSAGEFKVVGVASSDAADAMVLRMVALALRPSGVSIEIVTSSSTPLEASEQVAQGEAEIVLLSHLPPVGLTSARYLVKRLKALFPDVPIWAGRWGGSGGEKARTRLTGMGADRVVFSVAEVTSNLPEALKLAQGGKARPRKAGASR</sequence>
<evidence type="ECO:0000256" key="1">
    <source>
        <dbReference type="ARBA" id="ARBA00004651"/>
    </source>
</evidence>
<evidence type="ECO:0000256" key="2">
    <source>
        <dbReference type="ARBA" id="ARBA00009773"/>
    </source>
</evidence>
<dbReference type="Gene3D" id="1.10.1240.10">
    <property type="entry name" value="Methionine synthase domain"/>
    <property type="match status" value="1"/>
</dbReference>
<protein>
    <submittedName>
        <fullName evidence="11">AI-2 transport protein TqsA</fullName>
    </submittedName>
</protein>
<dbReference type="PANTHER" id="PTHR21716">
    <property type="entry name" value="TRANSMEMBRANE PROTEIN"/>
    <property type="match status" value="1"/>
</dbReference>
<evidence type="ECO:0000256" key="8">
    <source>
        <dbReference type="SAM" id="Coils"/>
    </source>
</evidence>
<feature type="region of interest" description="Disordered" evidence="9">
    <location>
        <begin position="134"/>
        <end position="174"/>
    </location>
</feature>
<feature type="transmembrane region" description="Helical" evidence="10">
    <location>
        <begin position="37"/>
        <end position="55"/>
    </location>
</feature>
<feature type="transmembrane region" description="Helical" evidence="10">
    <location>
        <begin position="62"/>
        <end position="84"/>
    </location>
</feature>
<feature type="transmembrane region" description="Helical" evidence="10">
    <location>
        <begin position="358"/>
        <end position="383"/>
    </location>
</feature>
<feature type="coiled-coil region" evidence="8">
    <location>
        <begin position="84"/>
        <end position="111"/>
    </location>
</feature>
<dbReference type="Pfam" id="PF01594">
    <property type="entry name" value="AI-2E_transport"/>
    <property type="match status" value="2"/>
</dbReference>
<organism evidence="11 12">
    <name type="scientific">Tautonia plasticadhaerens</name>
    <dbReference type="NCBI Taxonomy" id="2527974"/>
    <lineage>
        <taxon>Bacteria</taxon>
        <taxon>Pseudomonadati</taxon>
        <taxon>Planctomycetota</taxon>
        <taxon>Planctomycetia</taxon>
        <taxon>Isosphaerales</taxon>
        <taxon>Isosphaeraceae</taxon>
        <taxon>Tautonia</taxon>
    </lineage>
</organism>
<evidence type="ECO:0000256" key="10">
    <source>
        <dbReference type="SAM" id="Phobius"/>
    </source>
</evidence>
<feature type="transmembrane region" description="Helical" evidence="10">
    <location>
        <begin position="12"/>
        <end position="31"/>
    </location>
</feature>
<comment type="subcellular location">
    <subcellularLocation>
        <location evidence="1">Cell membrane</location>
        <topology evidence="1">Multi-pass membrane protein</topology>
    </subcellularLocation>
</comment>
<keyword evidence="4" id="KW-1003">Cell membrane</keyword>
<feature type="transmembrane region" description="Helical" evidence="10">
    <location>
        <begin position="282"/>
        <end position="309"/>
    </location>
</feature>
<accession>A0A518GXV0</accession>
<dbReference type="InterPro" id="IPR036594">
    <property type="entry name" value="Meth_synthase_dom"/>
</dbReference>
<proteinExistence type="inferred from homology"/>
<evidence type="ECO:0000256" key="3">
    <source>
        <dbReference type="ARBA" id="ARBA00022448"/>
    </source>
</evidence>
<reference evidence="11 12" key="1">
    <citation type="submission" date="2019-02" db="EMBL/GenBank/DDBJ databases">
        <title>Deep-cultivation of Planctomycetes and their phenomic and genomic characterization uncovers novel biology.</title>
        <authorList>
            <person name="Wiegand S."/>
            <person name="Jogler M."/>
            <person name="Boedeker C."/>
            <person name="Pinto D."/>
            <person name="Vollmers J."/>
            <person name="Rivas-Marin E."/>
            <person name="Kohn T."/>
            <person name="Peeters S.H."/>
            <person name="Heuer A."/>
            <person name="Rast P."/>
            <person name="Oberbeckmann S."/>
            <person name="Bunk B."/>
            <person name="Jeske O."/>
            <person name="Meyerdierks A."/>
            <person name="Storesund J.E."/>
            <person name="Kallscheuer N."/>
            <person name="Luecker S."/>
            <person name="Lage O.M."/>
            <person name="Pohl T."/>
            <person name="Merkel B.J."/>
            <person name="Hornburger P."/>
            <person name="Mueller R.-W."/>
            <person name="Bruemmer F."/>
            <person name="Labrenz M."/>
            <person name="Spormann A.M."/>
            <person name="Op den Camp H."/>
            <person name="Overmann J."/>
            <person name="Amann R."/>
            <person name="Jetten M.S.M."/>
            <person name="Mascher T."/>
            <person name="Medema M.H."/>
            <person name="Devos D.P."/>
            <person name="Kaster A.-K."/>
            <person name="Ovreas L."/>
            <person name="Rohde M."/>
            <person name="Galperin M.Y."/>
            <person name="Jogler C."/>
        </authorList>
    </citation>
    <scope>NUCLEOTIDE SEQUENCE [LARGE SCALE GENOMIC DNA]</scope>
    <source>
        <strain evidence="11 12">ElP</strain>
    </source>
</reference>
<dbReference type="GO" id="GO:0046872">
    <property type="term" value="F:metal ion binding"/>
    <property type="evidence" value="ECO:0007669"/>
    <property type="project" value="InterPro"/>
</dbReference>
<evidence type="ECO:0000256" key="6">
    <source>
        <dbReference type="ARBA" id="ARBA00022989"/>
    </source>
</evidence>
<keyword evidence="12" id="KW-1185">Reference proteome</keyword>
<feature type="transmembrane region" description="Helical" evidence="10">
    <location>
        <begin position="200"/>
        <end position="219"/>
    </location>
</feature>
<dbReference type="PANTHER" id="PTHR21716:SF53">
    <property type="entry name" value="PERMEASE PERM-RELATED"/>
    <property type="match status" value="1"/>
</dbReference>
<feature type="compositionally biased region" description="Acidic residues" evidence="9">
    <location>
        <begin position="136"/>
        <end position="147"/>
    </location>
</feature>